<gene>
    <name evidence="2" type="ORF">PPSIR1_27868</name>
</gene>
<keyword evidence="1" id="KW-0812">Transmembrane</keyword>
<dbReference type="GO" id="GO:0004300">
    <property type="term" value="F:enoyl-CoA hydratase activity"/>
    <property type="evidence" value="ECO:0007669"/>
    <property type="project" value="UniProtKB-EC"/>
</dbReference>
<dbReference type="Proteomes" id="UP000005801">
    <property type="component" value="Unassembled WGS sequence"/>
</dbReference>
<keyword evidence="2" id="KW-0456">Lyase</keyword>
<name>A6GI89_9BACT</name>
<evidence type="ECO:0000313" key="2">
    <source>
        <dbReference type="EMBL" id="EDM74433.1"/>
    </source>
</evidence>
<dbReference type="AlphaFoldDB" id="A6GI89"/>
<keyword evidence="3" id="KW-1185">Reference proteome</keyword>
<proteinExistence type="predicted"/>
<keyword evidence="1" id="KW-1133">Transmembrane helix</keyword>
<accession>A6GI89</accession>
<evidence type="ECO:0000256" key="1">
    <source>
        <dbReference type="SAM" id="Phobius"/>
    </source>
</evidence>
<keyword evidence="1" id="KW-0472">Membrane</keyword>
<protein>
    <submittedName>
        <fullName evidence="2">Enoyl-CoA hydratase</fullName>
        <ecNumber evidence="2">4.2.1.17</ecNumber>
    </submittedName>
</protein>
<comment type="caution">
    <text evidence="2">The sequence shown here is derived from an EMBL/GenBank/DDBJ whole genome shotgun (WGS) entry which is preliminary data.</text>
</comment>
<feature type="transmembrane region" description="Helical" evidence="1">
    <location>
        <begin position="57"/>
        <end position="80"/>
    </location>
</feature>
<organism evidence="2 3">
    <name type="scientific">Plesiocystis pacifica SIR-1</name>
    <dbReference type="NCBI Taxonomy" id="391625"/>
    <lineage>
        <taxon>Bacteria</taxon>
        <taxon>Pseudomonadati</taxon>
        <taxon>Myxococcota</taxon>
        <taxon>Polyangia</taxon>
        <taxon>Nannocystales</taxon>
        <taxon>Nannocystaceae</taxon>
        <taxon>Plesiocystis</taxon>
    </lineage>
</organism>
<evidence type="ECO:0000313" key="3">
    <source>
        <dbReference type="Proteomes" id="UP000005801"/>
    </source>
</evidence>
<dbReference type="EC" id="4.2.1.17" evidence="2"/>
<dbReference type="EMBL" id="ABCS01000131">
    <property type="protein sequence ID" value="EDM74433.1"/>
    <property type="molecule type" value="Genomic_DNA"/>
</dbReference>
<sequence>MLNQSLKFAIFPSRERAERARKVLDTVADAEVELVATTDELTRDKVPLDRTLARRGVLFGAMTVGLSTALVSVSLFAAGLGDVPITPLVTTLAAVTLGSVLGGLAGGLAFMTETPDHLRALRGRMRAVAQVLERRPVMLLLRSRTELRPVLLRHGAVEVGTL</sequence>
<reference evidence="2 3" key="1">
    <citation type="submission" date="2007-06" db="EMBL/GenBank/DDBJ databases">
        <authorList>
            <person name="Shimkets L."/>
            <person name="Ferriera S."/>
            <person name="Johnson J."/>
            <person name="Kravitz S."/>
            <person name="Beeson K."/>
            <person name="Sutton G."/>
            <person name="Rogers Y.-H."/>
            <person name="Friedman R."/>
            <person name="Frazier M."/>
            <person name="Venter J.C."/>
        </authorList>
    </citation>
    <scope>NUCLEOTIDE SEQUENCE [LARGE SCALE GENOMIC DNA]</scope>
    <source>
        <strain evidence="2 3">SIR-1</strain>
    </source>
</reference>
<feature type="transmembrane region" description="Helical" evidence="1">
    <location>
        <begin position="92"/>
        <end position="112"/>
    </location>
</feature>